<proteinExistence type="predicted"/>
<name>Q1IP44_KORVE</name>
<dbReference type="HOGENOM" id="CLU_1956715_0_0_0"/>
<accession>Q1IP44</accession>
<organism evidence="3 4">
    <name type="scientific">Koribacter versatilis (strain Ellin345)</name>
    <dbReference type="NCBI Taxonomy" id="204669"/>
    <lineage>
        <taxon>Bacteria</taxon>
        <taxon>Pseudomonadati</taxon>
        <taxon>Acidobacteriota</taxon>
        <taxon>Terriglobia</taxon>
        <taxon>Terriglobales</taxon>
        <taxon>Candidatus Korobacteraceae</taxon>
        <taxon>Candidatus Korobacter</taxon>
    </lineage>
</organism>
<feature type="domain" description="Fibronectin type-III" evidence="2">
    <location>
        <begin position="45"/>
        <end position="128"/>
    </location>
</feature>
<dbReference type="AlphaFoldDB" id="Q1IP44"/>
<dbReference type="GO" id="GO:0003993">
    <property type="term" value="F:acid phosphatase activity"/>
    <property type="evidence" value="ECO:0007669"/>
    <property type="project" value="InterPro"/>
</dbReference>
<dbReference type="CDD" id="cd00063">
    <property type="entry name" value="FN3"/>
    <property type="match status" value="1"/>
</dbReference>
<dbReference type="SUPFAM" id="SSF49363">
    <property type="entry name" value="Purple acid phosphatase, N-terminal domain"/>
    <property type="match status" value="1"/>
</dbReference>
<evidence type="ECO:0000313" key="4">
    <source>
        <dbReference type="Proteomes" id="UP000002432"/>
    </source>
</evidence>
<protein>
    <submittedName>
        <fullName evidence="3">Fibronectin, type III</fullName>
    </submittedName>
</protein>
<evidence type="ECO:0000256" key="1">
    <source>
        <dbReference type="SAM" id="SignalP"/>
    </source>
</evidence>
<dbReference type="InterPro" id="IPR008963">
    <property type="entry name" value="Purple_acid_Pase-like_N"/>
</dbReference>
<dbReference type="KEGG" id="aba:Acid345_2355"/>
<sequence>MKSLIISAILVLGSTVAMAQMASPDQRQAEHEQERASGIHDQVDVIAGPTVQQVTNRSAVLTWQTNKVAATRVNYGLDPNNLYQHAYLPGGSTEHQVALRNLRPHTTYYFLVENTYGQNRLTGTFTTQ</sequence>
<feature type="signal peptide" evidence="1">
    <location>
        <begin position="1"/>
        <end position="19"/>
    </location>
</feature>
<dbReference type="RefSeq" id="WP_011523157.1">
    <property type="nucleotide sequence ID" value="NC_008009.1"/>
</dbReference>
<keyword evidence="1" id="KW-0732">Signal</keyword>
<dbReference type="Gene3D" id="2.60.40.10">
    <property type="entry name" value="Immunoglobulins"/>
    <property type="match status" value="1"/>
</dbReference>
<dbReference type="OrthoDB" id="1066581at2"/>
<dbReference type="Proteomes" id="UP000002432">
    <property type="component" value="Chromosome"/>
</dbReference>
<feature type="chain" id="PRO_5004191022" evidence="1">
    <location>
        <begin position="20"/>
        <end position="128"/>
    </location>
</feature>
<dbReference type="GO" id="GO:0046872">
    <property type="term" value="F:metal ion binding"/>
    <property type="evidence" value="ECO:0007669"/>
    <property type="project" value="InterPro"/>
</dbReference>
<reference evidence="3 4" key="1">
    <citation type="journal article" date="2009" name="Appl. Environ. Microbiol.">
        <title>Three genomes from the phylum Acidobacteria provide insight into the lifestyles of these microorganisms in soils.</title>
        <authorList>
            <person name="Ward N.L."/>
            <person name="Challacombe J.F."/>
            <person name="Janssen P.H."/>
            <person name="Henrissat B."/>
            <person name="Coutinho P.M."/>
            <person name="Wu M."/>
            <person name="Xie G."/>
            <person name="Haft D.H."/>
            <person name="Sait M."/>
            <person name="Badger J."/>
            <person name="Barabote R.D."/>
            <person name="Bradley B."/>
            <person name="Brettin T.S."/>
            <person name="Brinkac L.M."/>
            <person name="Bruce D."/>
            <person name="Creasy T."/>
            <person name="Daugherty S.C."/>
            <person name="Davidsen T.M."/>
            <person name="DeBoy R.T."/>
            <person name="Detter J.C."/>
            <person name="Dodson R.J."/>
            <person name="Durkin A.S."/>
            <person name="Ganapathy A."/>
            <person name="Gwinn-Giglio M."/>
            <person name="Han C.S."/>
            <person name="Khouri H."/>
            <person name="Kiss H."/>
            <person name="Kothari S.P."/>
            <person name="Madupu R."/>
            <person name="Nelson K.E."/>
            <person name="Nelson W.C."/>
            <person name="Paulsen I."/>
            <person name="Penn K."/>
            <person name="Ren Q."/>
            <person name="Rosovitz M.J."/>
            <person name="Selengut J.D."/>
            <person name="Shrivastava S."/>
            <person name="Sullivan S.A."/>
            <person name="Tapia R."/>
            <person name="Thompson L.S."/>
            <person name="Watkins K.L."/>
            <person name="Yang Q."/>
            <person name="Yu C."/>
            <person name="Zafar N."/>
            <person name="Zhou L."/>
            <person name="Kuske C.R."/>
        </authorList>
    </citation>
    <scope>NUCLEOTIDE SEQUENCE [LARGE SCALE GENOMIC DNA]</scope>
    <source>
        <strain evidence="3 4">Ellin345</strain>
    </source>
</reference>
<dbReference type="InterPro" id="IPR013783">
    <property type="entry name" value="Ig-like_fold"/>
</dbReference>
<dbReference type="InterPro" id="IPR003961">
    <property type="entry name" value="FN3_dom"/>
</dbReference>
<dbReference type="EnsemblBacteria" id="ABF41356">
    <property type="protein sequence ID" value="ABF41356"/>
    <property type="gene ID" value="Acid345_2355"/>
</dbReference>
<keyword evidence="4" id="KW-1185">Reference proteome</keyword>
<evidence type="ECO:0000259" key="2">
    <source>
        <dbReference type="PROSITE" id="PS50853"/>
    </source>
</evidence>
<gene>
    <name evidence="3" type="ordered locus">Acid345_2355</name>
</gene>
<evidence type="ECO:0000313" key="3">
    <source>
        <dbReference type="EMBL" id="ABF41356.1"/>
    </source>
</evidence>
<dbReference type="PROSITE" id="PS50853">
    <property type="entry name" value="FN3"/>
    <property type="match status" value="1"/>
</dbReference>
<dbReference type="STRING" id="204669.Acid345_2355"/>
<dbReference type="EMBL" id="CP000360">
    <property type="protein sequence ID" value="ABF41356.1"/>
    <property type="molecule type" value="Genomic_DNA"/>
</dbReference>